<dbReference type="EMBL" id="BARV01040467">
    <property type="protein sequence ID" value="GAI54291.1"/>
    <property type="molecule type" value="Genomic_DNA"/>
</dbReference>
<gene>
    <name evidence="1" type="ORF">S06H3_61645</name>
</gene>
<proteinExistence type="predicted"/>
<feature type="non-terminal residue" evidence="1">
    <location>
        <position position="114"/>
    </location>
</feature>
<organism evidence="1">
    <name type="scientific">marine sediment metagenome</name>
    <dbReference type="NCBI Taxonomy" id="412755"/>
    <lineage>
        <taxon>unclassified sequences</taxon>
        <taxon>metagenomes</taxon>
        <taxon>ecological metagenomes</taxon>
    </lineage>
</organism>
<dbReference type="SUPFAM" id="SSF52440">
    <property type="entry name" value="PreATP-grasp domain"/>
    <property type="match status" value="1"/>
</dbReference>
<dbReference type="Gene3D" id="3.40.50.20">
    <property type="match status" value="1"/>
</dbReference>
<name>X1QHI7_9ZZZZ</name>
<evidence type="ECO:0000313" key="1">
    <source>
        <dbReference type="EMBL" id="GAI54291.1"/>
    </source>
</evidence>
<reference evidence="1" key="1">
    <citation type="journal article" date="2014" name="Front. Microbiol.">
        <title>High frequency of phylogenetically diverse reductive dehalogenase-homologous genes in deep subseafloor sedimentary metagenomes.</title>
        <authorList>
            <person name="Kawai M."/>
            <person name="Futagami T."/>
            <person name="Toyoda A."/>
            <person name="Takaki Y."/>
            <person name="Nishi S."/>
            <person name="Hori S."/>
            <person name="Arai W."/>
            <person name="Tsubouchi T."/>
            <person name="Morono Y."/>
            <person name="Uchiyama I."/>
            <person name="Ito T."/>
            <person name="Fujiyama A."/>
            <person name="Inagaki F."/>
            <person name="Takami H."/>
        </authorList>
    </citation>
    <scope>NUCLEOTIDE SEQUENCE</scope>
    <source>
        <strain evidence="1">Expedition CK06-06</strain>
    </source>
</reference>
<dbReference type="AlphaFoldDB" id="X1QHI7"/>
<comment type="caution">
    <text evidence="1">The sequence shown here is derived from an EMBL/GenBank/DDBJ whole genome shotgun (WGS) entry which is preliminary data.</text>
</comment>
<accession>X1QHI7</accession>
<evidence type="ECO:0008006" key="2">
    <source>
        <dbReference type="Google" id="ProtNLM"/>
    </source>
</evidence>
<protein>
    <recommendedName>
        <fullName evidence="2">ATP-grasp domain-containing protein</fullName>
    </recommendedName>
</protein>
<sequence length="114" mass="12349">MTQEFETIICLGAGISQLPLIQAARHRGYSVIAIDRDPDAPGFSLADTKIMESTYNTAKVLNALHSLEKRHYFSGLVARTSGPALKTAAAIAEEFHLPGLSREIVPLATEKSKL</sequence>
<dbReference type="InterPro" id="IPR016185">
    <property type="entry name" value="PreATP-grasp_dom_sf"/>
</dbReference>